<protein>
    <submittedName>
        <fullName evidence="1">Uncharacterized protein</fullName>
    </submittedName>
</protein>
<proteinExistence type="predicted"/>
<keyword evidence="2" id="KW-1185">Reference proteome</keyword>
<evidence type="ECO:0000313" key="1">
    <source>
        <dbReference type="EMBL" id="KAL1637670.1"/>
    </source>
</evidence>
<reference evidence="1 2" key="1">
    <citation type="journal article" date="2023" name="Plant Dis.">
        <title>First Report of Diplodia intermedia Causing Canker and Dieback Diseases on Apple Trees in Canada.</title>
        <authorList>
            <person name="Ellouze W."/>
            <person name="Ilyukhin E."/>
            <person name="Sulman M."/>
            <person name="Ali S."/>
        </authorList>
    </citation>
    <scope>NUCLEOTIDE SEQUENCE [LARGE SCALE GENOMIC DNA]</scope>
    <source>
        <strain evidence="1 2">M45-28</strain>
    </source>
</reference>
<accession>A0ABR3TDN8</accession>
<name>A0ABR3TDN8_9PEZI</name>
<evidence type="ECO:0000313" key="2">
    <source>
        <dbReference type="Proteomes" id="UP001521184"/>
    </source>
</evidence>
<sequence>MELSLFLTLRLQTEISKRSSSVPSNMKSLITNEQPVPCIIRACRYSVSCLKPHDEDGQLEMPFEVTTFLNRHLLSEIRRLDQRSMATTLAHETLRESIKEQFQACKRDSIRSFVDSKSVAAALINATAAICDLQERFVEINPSDFEIIWDDYDIKWILRGFDPEVKSCLAAALETKLLNTPPFIKGNRFSELCWYESLLSTLRTVLLSSVDDSDVDMVEEAQNAALALTPAISRHICVFV</sequence>
<organism evidence="1 2">
    <name type="scientific">Diplodia intermedia</name>
    <dbReference type="NCBI Taxonomy" id="856260"/>
    <lineage>
        <taxon>Eukaryota</taxon>
        <taxon>Fungi</taxon>
        <taxon>Dikarya</taxon>
        <taxon>Ascomycota</taxon>
        <taxon>Pezizomycotina</taxon>
        <taxon>Dothideomycetes</taxon>
        <taxon>Dothideomycetes incertae sedis</taxon>
        <taxon>Botryosphaeriales</taxon>
        <taxon>Botryosphaeriaceae</taxon>
        <taxon>Diplodia</taxon>
    </lineage>
</organism>
<gene>
    <name evidence="1" type="ORF">SLS58_009200</name>
</gene>
<comment type="caution">
    <text evidence="1">The sequence shown here is derived from an EMBL/GenBank/DDBJ whole genome shotgun (WGS) entry which is preliminary data.</text>
</comment>
<dbReference type="Proteomes" id="UP001521184">
    <property type="component" value="Unassembled WGS sequence"/>
</dbReference>
<dbReference type="EMBL" id="JAKEKT020000086">
    <property type="protein sequence ID" value="KAL1637670.1"/>
    <property type="molecule type" value="Genomic_DNA"/>
</dbReference>